<dbReference type="InterPro" id="IPR018257">
    <property type="entry name" value="Ribosomal_bL19_CS"/>
</dbReference>
<organism evidence="4">
    <name type="scientific">Cyanophora paradoxa</name>
    <dbReference type="NCBI Taxonomy" id="2762"/>
    <lineage>
        <taxon>Eukaryota</taxon>
        <taxon>Glaucocystophyceae</taxon>
        <taxon>Cyanophorales</taxon>
        <taxon>Cyanophoraceae</taxon>
        <taxon>Cyanophora</taxon>
    </lineage>
</organism>
<dbReference type="SUPFAM" id="SSF50104">
    <property type="entry name" value="Translation proteins SH3-like domain"/>
    <property type="match status" value="1"/>
</dbReference>
<gene>
    <name evidence="4" type="primary">rpl19</name>
</gene>
<dbReference type="NCBIfam" id="TIGR01024">
    <property type="entry name" value="rplS_bact"/>
    <property type="match status" value="1"/>
</dbReference>
<evidence type="ECO:0000256" key="1">
    <source>
        <dbReference type="ARBA" id="ARBA00005781"/>
    </source>
</evidence>
<accession>A0A097PBK7</accession>
<dbReference type="PIRSF" id="PIRSF002191">
    <property type="entry name" value="Ribosomal_L19"/>
    <property type="match status" value="1"/>
</dbReference>
<evidence type="ECO:0000256" key="3">
    <source>
        <dbReference type="ARBA" id="ARBA00023274"/>
    </source>
</evidence>
<geneLocation type="plastid" evidence="4"/>
<keyword evidence="3" id="KW-0687">Ribonucleoprotein</keyword>
<evidence type="ECO:0000256" key="2">
    <source>
        <dbReference type="ARBA" id="ARBA00022980"/>
    </source>
</evidence>
<name>A0A097PBK7_CYAPA</name>
<dbReference type="PROSITE" id="PS01015">
    <property type="entry name" value="RIBOSOMAL_L19"/>
    <property type="match status" value="1"/>
</dbReference>
<dbReference type="Pfam" id="PF01245">
    <property type="entry name" value="Ribosomal_L19"/>
    <property type="match status" value="1"/>
</dbReference>
<keyword evidence="2 4" id="KW-0689">Ribosomal protein</keyword>
<sequence>MHTQQLISQIESEYLKDNLPEICVGDTVKVGVLIQEEDNKNNGEKERIQFYEGVVISLSKLKNINGTIRVRRILQGIGIERTFLVHSPLIKSINIIRRSKVRRAKLYYLRTLTGKATRLKQRFDQAL</sequence>
<dbReference type="InterPro" id="IPR008991">
    <property type="entry name" value="Translation_prot_SH3-like_sf"/>
</dbReference>
<dbReference type="GO" id="GO:0003735">
    <property type="term" value="F:structural constituent of ribosome"/>
    <property type="evidence" value="ECO:0007669"/>
    <property type="project" value="InterPro"/>
</dbReference>
<dbReference type="HAMAP" id="MF_00402">
    <property type="entry name" value="Ribosomal_bL19"/>
    <property type="match status" value="1"/>
</dbReference>
<comment type="similarity">
    <text evidence="1">Belongs to the bacterial ribosomal protein bL19 family.</text>
</comment>
<dbReference type="Gene3D" id="2.30.30.790">
    <property type="match status" value="1"/>
</dbReference>
<dbReference type="PANTHER" id="PTHR15680">
    <property type="entry name" value="RIBOSOMAL PROTEIN L19"/>
    <property type="match status" value="1"/>
</dbReference>
<proteinExistence type="inferred from homology"/>
<reference evidence="4" key="2">
    <citation type="submission" date="2014-07" db="EMBL/GenBank/DDBJ databases">
        <authorList>
            <person name="David S.R."/>
            <person name="Jackson C.J."/>
            <person name="Adrian R.-P."/>
        </authorList>
    </citation>
    <scope>NUCLEOTIDE SEQUENCE</scope>
    <source>
        <strain evidence="4">NIES-763</strain>
    </source>
</reference>
<dbReference type="PANTHER" id="PTHR15680:SF9">
    <property type="entry name" value="LARGE RIBOSOMAL SUBUNIT PROTEIN BL19M"/>
    <property type="match status" value="1"/>
</dbReference>
<dbReference type="AlphaFoldDB" id="A0A097PBK7"/>
<dbReference type="InterPro" id="IPR038657">
    <property type="entry name" value="Ribosomal_bL19_sf"/>
</dbReference>
<keyword evidence="4" id="KW-0934">Plastid</keyword>
<dbReference type="PRINTS" id="PR00061">
    <property type="entry name" value="RIBOSOMALL19"/>
</dbReference>
<protein>
    <submittedName>
        <fullName evidence="4">Ribosomal protein L19</fullName>
    </submittedName>
</protein>
<evidence type="ECO:0000313" key="4">
    <source>
        <dbReference type="EMBL" id="AIU44652.1"/>
    </source>
</evidence>
<dbReference type="InterPro" id="IPR001857">
    <property type="entry name" value="Ribosomal_bL19"/>
</dbReference>
<reference evidence="4" key="1">
    <citation type="journal article" date="2014" name="Mol. Phylogenet. Evol.">
        <title>Nucleotide substitution analyses of the glaucophyte Cyanophora suggest an ancestrally lower mutation rate in plastid vs mitochondrial DNA for the Archaeplastida.</title>
        <authorList>
            <person name="Smith D.R."/>
            <person name="Jackson C.J."/>
            <person name="Reyes-Prieto A."/>
        </authorList>
    </citation>
    <scope>NUCLEOTIDE SEQUENCE</scope>
    <source>
        <strain evidence="4">NIES-763</strain>
    </source>
</reference>
<dbReference type="EMBL" id="KM198929">
    <property type="protein sequence ID" value="AIU44652.1"/>
    <property type="molecule type" value="Genomic_DNA"/>
</dbReference>
<dbReference type="GO" id="GO:0005840">
    <property type="term" value="C:ribosome"/>
    <property type="evidence" value="ECO:0007669"/>
    <property type="project" value="UniProtKB-KW"/>
</dbReference>
<dbReference type="GO" id="GO:1990904">
    <property type="term" value="C:ribonucleoprotein complex"/>
    <property type="evidence" value="ECO:0007669"/>
    <property type="project" value="UniProtKB-KW"/>
</dbReference>
<dbReference type="GO" id="GO:0006412">
    <property type="term" value="P:translation"/>
    <property type="evidence" value="ECO:0007669"/>
    <property type="project" value="InterPro"/>
</dbReference>